<evidence type="ECO:0000256" key="9">
    <source>
        <dbReference type="ARBA" id="ARBA00022842"/>
    </source>
</evidence>
<dbReference type="PANTHER" id="PTHR33540">
    <property type="entry name" value="TRNA THREONYLCARBAMOYLADENOSINE BIOSYNTHESIS PROTEIN TSAE"/>
    <property type="match status" value="1"/>
</dbReference>
<evidence type="ECO:0000256" key="8">
    <source>
        <dbReference type="ARBA" id="ARBA00022840"/>
    </source>
</evidence>
<organism evidence="11 12">
    <name type="scientific">Sulfitobacter brevis</name>
    <dbReference type="NCBI Taxonomy" id="74348"/>
    <lineage>
        <taxon>Bacteria</taxon>
        <taxon>Pseudomonadati</taxon>
        <taxon>Pseudomonadota</taxon>
        <taxon>Alphaproteobacteria</taxon>
        <taxon>Rhodobacterales</taxon>
        <taxon>Roseobacteraceae</taxon>
        <taxon>Sulfitobacter</taxon>
    </lineage>
</organism>
<comment type="subcellular location">
    <subcellularLocation>
        <location evidence="1">Cytoplasm</location>
    </subcellularLocation>
</comment>
<protein>
    <recommendedName>
        <fullName evidence="3">tRNA threonylcarbamoyladenosine biosynthesis protein TsaE</fullName>
    </recommendedName>
    <alternativeName>
        <fullName evidence="10">t(6)A37 threonylcarbamoyladenosine biosynthesis protein TsaE</fullName>
    </alternativeName>
</protein>
<dbReference type="STRING" id="74348.SAMN04488523_105201"/>
<evidence type="ECO:0000313" key="12">
    <source>
        <dbReference type="Proteomes" id="UP000198977"/>
    </source>
</evidence>
<dbReference type="AlphaFoldDB" id="A0A1I1YCW0"/>
<dbReference type="Proteomes" id="UP000198977">
    <property type="component" value="Unassembled WGS sequence"/>
</dbReference>
<dbReference type="GO" id="GO:0005524">
    <property type="term" value="F:ATP binding"/>
    <property type="evidence" value="ECO:0007669"/>
    <property type="project" value="UniProtKB-KW"/>
</dbReference>
<keyword evidence="12" id="KW-1185">Reference proteome</keyword>
<evidence type="ECO:0000256" key="6">
    <source>
        <dbReference type="ARBA" id="ARBA00022723"/>
    </source>
</evidence>
<evidence type="ECO:0000256" key="5">
    <source>
        <dbReference type="ARBA" id="ARBA00022694"/>
    </source>
</evidence>
<evidence type="ECO:0000313" key="11">
    <source>
        <dbReference type="EMBL" id="SFE16838.1"/>
    </source>
</evidence>
<dbReference type="GO" id="GO:0002949">
    <property type="term" value="P:tRNA threonylcarbamoyladenosine modification"/>
    <property type="evidence" value="ECO:0007669"/>
    <property type="project" value="InterPro"/>
</dbReference>
<evidence type="ECO:0000256" key="4">
    <source>
        <dbReference type="ARBA" id="ARBA00022490"/>
    </source>
</evidence>
<dbReference type="GO" id="GO:0046872">
    <property type="term" value="F:metal ion binding"/>
    <property type="evidence" value="ECO:0007669"/>
    <property type="project" value="UniProtKB-KW"/>
</dbReference>
<keyword evidence="5" id="KW-0819">tRNA processing</keyword>
<dbReference type="RefSeq" id="WP_093923453.1">
    <property type="nucleotide sequence ID" value="NZ_FOMW01000005.1"/>
</dbReference>
<dbReference type="OrthoDB" id="9800307at2"/>
<keyword evidence="9" id="KW-0460">Magnesium</keyword>
<dbReference type="InterPro" id="IPR003442">
    <property type="entry name" value="T6A_TsaE"/>
</dbReference>
<dbReference type="Gene3D" id="3.40.50.300">
    <property type="entry name" value="P-loop containing nucleotide triphosphate hydrolases"/>
    <property type="match status" value="1"/>
</dbReference>
<evidence type="ECO:0000256" key="10">
    <source>
        <dbReference type="ARBA" id="ARBA00032441"/>
    </source>
</evidence>
<evidence type="ECO:0000256" key="3">
    <source>
        <dbReference type="ARBA" id="ARBA00019010"/>
    </source>
</evidence>
<evidence type="ECO:0000256" key="1">
    <source>
        <dbReference type="ARBA" id="ARBA00004496"/>
    </source>
</evidence>
<evidence type="ECO:0000256" key="7">
    <source>
        <dbReference type="ARBA" id="ARBA00022741"/>
    </source>
</evidence>
<dbReference type="NCBIfam" id="TIGR00150">
    <property type="entry name" value="T6A_YjeE"/>
    <property type="match status" value="1"/>
</dbReference>
<sequence length="158" mass="17695">MSEHKISQTFQNAEETAQFARALGGVLAQGDVVLLSGDVGAGKTHFCRSLIRSLLATPEDIPSPTFTLVQTYETTKGEIWHSDLYRLTSVNEVEELGLLEAFDTAICLVEWPDRLGSLMPQRALAVHLDHLTDAEARQMTLTWQDSAWTLRLTEWHTQ</sequence>
<dbReference type="PANTHER" id="PTHR33540:SF2">
    <property type="entry name" value="TRNA THREONYLCARBAMOYLADENOSINE BIOSYNTHESIS PROTEIN TSAE"/>
    <property type="match status" value="1"/>
</dbReference>
<dbReference type="Pfam" id="PF02367">
    <property type="entry name" value="TsaE"/>
    <property type="match status" value="1"/>
</dbReference>
<comment type="similarity">
    <text evidence="2">Belongs to the TsaE family.</text>
</comment>
<proteinExistence type="inferred from homology"/>
<keyword evidence="4" id="KW-0963">Cytoplasm</keyword>
<gene>
    <name evidence="11" type="ORF">SAMN04488523_105201</name>
</gene>
<dbReference type="EMBL" id="FOMW01000005">
    <property type="protein sequence ID" value="SFE16838.1"/>
    <property type="molecule type" value="Genomic_DNA"/>
</dbReference>
<name>A0A1I1YCW0_9RHOB</name>
<dbReference type="InterPro" id="IPR027417">
    <property type="entry name" value="P-loop_NTPase"/>
</dbReference>
<reference evidence="11 12" key="1">
    <citation type="submission" date="2016-10" db="EMBL/GenBank/DDBJ databases">
        <authorList>
            <person name="de Groot N.N."/>
        </authorList>
    </citation>
    <scope>NUCLEOTIDE SEQUENCE [LARGE SCALE GENOMIC DNA]</scope>
    <source>
        <strain evidence="11 12">DSM 11443</strain>
    </source>
</reference>
<evidence type="ECO:0000256" key="2">
    <source>
        <dbReference type="ARBA" id="ARBA00007599"/>
    </source>
</evidence>
<accession>A0A1I1YCW0</accession>
<dbReference type="SUPFAM" id="SSF52540">
    <property type="entry name" value="P-loop containing nucleoside triphosphate hydrolases"/>
    <property type="match status" value="1"/>
</dbReference>
<keyword evidence="8" id="KW-0067">ATP-binding</keyword>
<keyword evidence="6" id="KW-0479">Metal-binding</keyword>
<keyword evidence="7" id="KW-0547">Nucleotide-binding</keyword>
<dbReference type="GO" id="GO:0005737">
    <property type="term" value="C:cytoplasm"/>
    <property type="evidence" value="ECO:0007669"/>
    <property type="project" value="UniProtKB-SubCell"/>
</dbReference>